<keyword evidence="6 10" id="KW-0865">Zymogen</keyword>
<dbReference type="InterPro" id="IPR016067">
    <property type="entry name" value="S-AdoMet_deCO2ase_core"/>
</dbReference>
<dbReference type="EMBL" id="JAGGKC010000002">
    <property type="protein sequence ID" value="MBP1917976.1"/>
    <property type="molecule type" value="Genomic_DNA"/>
</dbReference>
<feature type="active site" description="Schiff-base intermediate with substrate; via pyruvic acid" evidence="10">
    <location>
        <position position="117"/>
    </location>
</feature>
<keyword evidence="9 10" id="KW-0670">Pyruvate</keyword>
<comment type="PTM">
    <text evidence="10">Is synthesized initially as an inactive proenzyme. Formation of the active enzyme involves a self-maturation process in which the active site pyruvoyl group is generated from an internal serine residue via an autocatalytic post-translational modification. Two non-identical subunits are generated from the proenzyme in this reaction, and the pyruvate is formed at the N-terminus of the alpha chain, which is derived from the carboxyl end of the proenzyme. The post-translation cleavage follows an unusual pathway, termed non-hydrolytic serinolysis, in which the side chain hydroxyl group of the serine supplies its oxygen atom to form the C-terminus of the beta chain, while the remainder of the serine residue undergoes an oxidative deamination to produce ammonia and the pyruvoyl group blocking the N-terminus of the alpha chain.</text>
</comment>
<dbReference type="SUPFAM" id="SSF56276">
    <property type="entry name" value="S-adenosylmethionine decarboxylase"/>
    <property type="match status" value="1"/>
</dbReference>
<dbReference type="HAMAP" id="MF_00465">
    <property type="entry name" value="AdoMetDC_2"/>
    <property type="match status" value="1"/>
</dbReference>
<comment type="pathway">
    <text evidence="10">Amine and polyamine biosynthesis; S-adenosylmethioninamine biosynthesis; S-adenosylmethioninamine from S-adenosyl-L-methionine: step 1/1.</text>
</comment>
<feature type="chain" id="PRO_5044918273" description="S-adenosylmethionine decarboxylase alpha chain" evidence="10">
    <location>
        <begin position="117"/>
        <end position="270"/>
    </location>
</feature>
<comment type="similarity">
    <text evidence="10">Belongs to the prokaryotic AdoMetDC family. Type 2 subfamily.</text>
</comment>
<dbReference type="PANTHER" id="PTHR33866">
    <property type="entry name" value="S-ADENOSYLMETHIONINE DECARBOXYLASE PROENZYME"/>
    <property type="match status" value="1"/>
</dbReference>
<evidence type="ECO:0000313" key="12">
    <source>
        <dbReference type="Proteomes" id="UP001519271"/>
    </source>
</evidence>
<gene>
    <name evidence="10" type="primary">speD</name>
    <name evidence="11" type="ORF">J2Z34_000447</name>
</gene>
<dbReference type="RefSeq" id="WP_209458220.1">
    <property type="nucleotide sequence ID" value="NZ_JAGGKC010000002.1"/>
</dbReference>
<evidence type="ECO:0000256" key="7">
    <source>
        <dbReference type="ARBA" id="ARBA00023239"/>
    </source>
</evidence>
<evidence type="ECO:0000256" key="10">
    <source>
        <dbReference type="HAMAP-Rule" id="MF_00465"/>
    </source>
</evidence>
<dbReference type="InterPro" id="IPR009165">
    <property type="entry name" value="S-AdoMet_deCO2ase_bac"/>
</dbReference>
<keyword evidence="8 10" id="KW-0704">Schiff base</keyword>
<evidence type="ECO:0000256" key="1">
    <source>
        <dbReference type="ARBA" id="ARBA00022691"/>
    </source>
</evidence>
<name>A0ABS4G0H3_9CLOT</name>
<keyword evidence="7 10" id="KW-0456">Lyase</keyword>
<dbReference type="InterPro" id="IPR003826">
    <property type="entry name" value="AdoMetDC_fam_prok"/>
</dbReference>
<comment type="catalytic activity">
    <reaction evidence="10">
        <text>S-adenosyl-L-methionine + H(+) = S-adenosyl 3-(methylsulfanyl)propylamine + CO2</text>
        <dbReference type="Rhea" id="RHEA:15981"/>
        <dbReference type="ChEBI" id="CHEBI:15378"/>
        <dbReference type="ChEBI" id="CHEBI:16526"/>
        <dbReference type="ChEBI" id="CHEBI:57443"/>
        <dbReference type="ChEBI" id="CHEBI:59789"/>
        <dbReference type="EC" id="4.1.1.50"/>
    </reaction>
</comment>
<feature type="site" description="Cleavage (non-hydrolytic); by autolysis" evidence="10">
    <location>
        <begin position="116"/>
        <end position="117"/>
    </location>
</feature>
<keyword evidence="12" id="KW-1185">Reference proteome</keyword>
<evidence type="ECO:0000256" key="5">
    <source>
        <dbReference type="ARBA" id="ARBA00023115"/>
    </source>
</evidence>
<evidence type="ECO:0000256" key="8">
    <source>
        <dbReference type="ARBA" id="ARBA00023270"/>
    </source>
</evidence>
<dbReference type="NCBIfam" id="TIGR03331">
    <property type="entry name" value="SAM_DCase_Eco"/>
    <property type="match status" value="1"/>
</dbReference>
<evidence type="ECO:0000256" key="2">
    <source>
        <dbReference type="ARBA" id="ARBA00022793"/>
    </source>
</evidence>
<comment type="caution">
    <text evidence="11">The sequence shown here is derived from an EMBL/GenBank/DDBJ whole genome shotgun (WGS) entry which is preliminary data.</text>
</comment>
<evidence type="ECO:0000256" key="6">
    <source>
        <dbReference type="ARBA" id="ARBA00023145"/>
    </source>
</evidence>
<dbReference type="GO" id="GO:0004014">
    <property type="term" value="F:adenosylmethionine decarboxylase activity"/>
    <property type="evidence" value="ECO:0007669"/>
    <property type="project" value="UniProtKB-EC"/>
</dbReference>
<comment type="cofactor">
    <cofactor evidence="10">
        <name>pyruvate</name>
        <dbReference type="ChEBI" id="CHEBI:15361"/>
    </cofactor>
    <text evidence="10">Binds 1 pyruvoyl group covalently per subunit.</text>
</comment>
<dbReference type="PANTHER" id="PTHR33866:SF1">
    <property type="entry name" value="S-ADENOSYLMETHIONINE DECARBOXYLASE PROENZYME"/>
    <property type="match status" value="1"/>
</dbReference>
<proteinExistence type="inferred from homology"/>
<dbReference type="Pfam" id="PF02675">
    <property type="entry name" value="AdoMet_dc"/>
    <property type="match status" value="1"/>
</dbReference>
<evidence type="ECO:0000256" key="9">
    <source>
        <dbReference type="ARBA" id="ARBA00023317"/>
    </source>
</evidence>
<accession>A0ABS4G0H3</accession>
<protein>
    <recommendedName>
        <fullName evidence="10">S-adenosylmethionine decarboxylase proenzyme</fullName>
        <shortName evidence="10">AdoMetDC</shortName>
        <shortName evidence="10">SAMDC</shortName>
        <ecNumber evidence="10">4.1.1.50</ecNumber>
    </recommendedName>
    <component>
        <recommendedName>
            <fullName evidence="10">S-adenosylmethionine decarboxylase beta chain</fullName>
        </recommendedName>
    </component>
    <component>
        <recommendedName>
            <fullName evidence="10">S-adenosylmethionine decarboxylase alpha chain</fullName>
        </recommendedName>
    </component>
</protein>
<dbReference type="Proteomes" id="UP001519271">
    <property type="component" value="Unassembled WGS sequence"/>
</dbReference>
<reference evidence="11 12" key="1">
    <citation type="submission" date="2021-03" db="EMBL/GenBank/DDBJ databases">
        <title>Genomic Encyclopedia of Type Strains, Phase IV (KMG-IV): sequencing the most valuable type-strain genomes for metagenomic binning, comparative biology and taxonomic classification.</title>
        <authorList>
            <person name="Goeker M."/>
        </authorList>
    </citation>
    <scope>NUCLEOTIDE SEQUENCE [LARGE SCALE GENOMIC DNA]</scope>
    <source>
        <strain evidence="11 12">DSM 6139</strain>
    </source>
</reference>
<feature type="modified residue" description="Pyruvic acid (Ser); by autocatalysis" evidence="10">
    <location>
        <position position="117"/>
    </location>
</feature>
<feature type="active site" description="Proton acceptor; for processing activity" evidence="10">
    <location>
        <position position="122"/>
    </location>
</feature>
<keyword evidence="5 10" id="KW-0620">Polyamine biosynthesis</keyword>
<dbReference type="EC" id="4.1.1.50" evidence="10"/>
<comment type="function">
    <text evidence="10">Catalyzes the decarboxylation of S-adenosylmethionine to S-adenosylmethioninamine (dcAdoMet), the propylamine donor required for the synthesis of the polyamines spermine and spermidine from the diamine putrescine.</text>
</comment>
<evidence type="ECO:0000256" key="4">
    <source>
        <dbReference type="ARBA" id="ARBA00023066"/>
    </source>
</evidence>
<dbReference type="PIRSF" id="PIRSF001356">
    <property type="entry name" value="SAM_decarboxylas"/>
    <property type="match status" value="1"/>
</dbReference>
<comment type="subunit">
    <text evidence="10">Heterooctamer of four alpha and four beta chains arranged as a tetramer of alpha/beta heterodimers.</text>
</comment>
<evidence type="ECO:0000256" key="3">
    <source>
        <dbReference type="ARBA" id="ARBA00022813"/>
    </source>
</evidence>
<keyword evidence="2 10" id="KW-0210">Decarboxylase</keyword>
<evidence type="ECO:0000313" key="11">
    <source>
        <dbReference type="EMBL" id="MBP1917976.1"/>
    </source>
</evidence>
<feature type="active site" description="Proton donor; for catalytic activity" evidence="10">
    <location>
        <position position="145"/>
    </location>
</feature>
<organism evidence="11 12">
    <name type="scientific">Youngiibacter multivorans</name>
    <dbReference type="NCBI Taxonomy" id="937251"/>
    <lineage>
        <taxon>Bacteria</taxon>
        <taxon>Bacillati</taxon>
        <taxon>Bacillota</taxon>
        <taxon>Clostridia</taxon>
        <taxon>Eubacteriales</taxon>
        <taxon>Clostridiaceae</taxon>
        <taxon>Youngiibacter</taxon>
    </lineage>
</organism>
<keyword evidence="3 10" id="KW-0068">Autocatalytic cleavage</keyword>
<keyword evidence="1 10" id="KW-0949">S-adenosyl-L-methionine</keyword>
<keyword evidence="4 10" id="KW-0745">Spermidine biosynthesis</keyword>
<sequence>MAGKLKLFGFNNLTKTLSFNIYDVCYTSSEKEQIDYLSYVDEWFNSERLTRILENVTGIIGAHVLNISKQDYDPQGASVTVLISEEPVEESLVDETCNRGLGVYGKRTSVAGHLDKSHLTVHTYPEYHPDHNISTFRVDIDVSTCGTISPLKALDYLIGSFDSDIITIDYRVRGFTRAEDGRKIFIDHSIESIRDFIDKDTLNSYETLDVNIKGENIFHTKMMVKKPDLNDYLFSRKESDFTEEEKQNIVKSLRKEMIEIYMGQNLEIRD</sequence>
<feature type="chain" id="PRO_5044918272" description="S-adenosylmethionine decarboxylase beta chain" evidence="10">
    <location>
        <begin position="1"/>
        <end position="116"/>
    </location>
</feature>
<dbReference type="Gene3D" id="3.60.90.10">
    <property type="entry name" value="S-adenosylmethionine decarboxylase"/>
    <property type="match status" value="1"/>
</dbReference>